<feature type="transmembrane region" description="Helical" evidence="6">
    <location>
        <begin position="21"/>
        <end position="40"/>
    </location>
</feature>
<reference evidence="8" key="1">
    <citation type="journal article" date="2010" name="Nature">
        <title>The Amphimedon queenslandica genome and the evolution of animal complexity.</title>
        <authorList>
            <person name="Srivastava M."/>
            <person name="Simakov O."/>
            <person name="Chapman J."/>
            <person name="Fahey B."/>
            <person name="Gauthier M.E."/>
            <person name="Mitros T."/>
            <person name="Richards G.S."/>
            <person name="Conaco C."/>
            <person name="Dacre M."/>
            <person name="Hellsten U."/>
            <person name="Larroux C."/>
            <person name="Putnam N.H."/>
            <person name="Stanke M."/>
            <person name="Adamska M."/>
            <person name="Darling A."/>
            <person name="Degnan S.M."/>
            <person name="Oakley T.H."/>
            <person name="Plachetzki D.C."/>
            <person name="Zhai Y."/>
            <person name="Adamski M."/>
            <person name="Calcino A."/>
            <person name="Cummins S.F."/>
            <person name="Goodstein D.M."/>
            <person name="Harris C."/>
            <person name="Jackson D.J."/>
            <person name="Leys S.P."/>
            <person name="Shu S."/>
            <person name="Woodcroft B.J."/>
            <person name="Vervoort M."/>
            <person name="Kosik K.S."/>
            <person name="Manning G."/>
            <person name="Degnan B.M."/>
            <person name="Rokhsar D.S."/>
        </authorList>
    </citation>
    <scope>NUCLEOTIDE SEQUENCE [LARGE SCALE GENOMIC DNA]</scope>
</reference>
<comment type="subunit">
    <text evidence="1">Interacts with PEX19.</text>
</comment>
<dbReference type="eggNOG" id="KOG4444">
    <property type="taxonomic scope" value="Eukaryota"/>
</dbReference>
<evidence type="ECO:0000256" key="5">
    <source>
        <dbReference type="ARBA" id="ARBA00029630"/>
    </source>
</evidence>
<dbReference type="GO" id="GO:0005778">
    <property type="term" value="C:peroxisomal membrane"/>
    <property type="evidence" value="ECO:0007669"/>
    <property type="project" value="InterPro"/>
</dbReference>
<evidence type="ECO:0000313" key="8">
    <source>
        <dbReference type="Proteomes" id="UP000007879"/>
    </source>
</evidence>
<dbReference type="AlphaFoldDB" id="A0A1X7VHK0"/>
<keyword evidence="6" id="KW-0472">Membrane</keyword>
<evidence type="ECO:0000256" key="2">
    <source>
        <dbReference type="ARBA" id="ARBA00014294"/>
    </source>
</evidence>
<dbReference type="GO" id="GO:0045046">
    <property type="term" value="P:protein import into peroxisome membrane"/>
    <property type="evidence" value="ECO:0007669"/>
    <property type="project" value="TreeGrafter"/>
</dbReference>
<evidence type="ECO:0000256" key="6">
    <source>
        <dbReference type="SAM" id="Phobius"/>
    </source>
</evidence>
<name>A0A1X7VHK0_AMPQE</name>
<dbReference type="PANTHER" id="PTHR28080:SF1">
    <property type="entry name" value="PEROXISOMAL BIOGENESIS FACTOR 3"/>
    <property type="match status" value="1"/>
</dbReference>
<keyword evidence="6" id="KW-0812">Transmembrane</keyword>
<keyword evidence="3" id="KW-0962">Peroxisome biogenesis</keyword>
<dbReference type="PANTHER" id="PTHR28080">
    <property type="entry name" value="PEROXISOMAL BIOGENESIS FACTOR 3"/>
    <property type="match status" value="1"/>
</dbReference>
<sequence length="339" mass="38390">MLMWAWLRTSNMETAKKWGKRIIIITAVTGGITYGVVSVYNKVKREKELKTEEQKKLKNSFDIYTEIQRNCYTTVSDLLCRINDIIKNELKTESITAQLKENPTNKIALWESLKIASFSSSVLSVCVSSMIIILIRYQLSIISAALCCLGNRMTKEQEKLYLLMMCQMFEEGLVDLISEVKRTTETVMMSYSLKHSLTINLITAIINNIITQSSSRSLTDYWLLRYMKRNEGTGTAPGEITDLILATEDAIDIGDTQTILTELINSSLSYYSLLINDSFHSAAQSSGALPLARVIPLLCDHSVLFLDSQHNKYLKEMVDDFNLMSCSRNIFEAFSKGLN</sequence>
<dbReference type="OrthoDB" id="45930at2759"/>
<dbReference type="EnsemblMetazoa" id="XM_019993206.1">
    <property type="protein sequence ID" value="XP_019848765.1"/>
    <property type="gene ID" value="LOC109580239"/>
</dbReference>
<evidence type="ECO:0000256" key="3">
    <source>
        <dbReference type="ARBA" id="ARBA00022593"/>
    </source>
</evidence>
<organism evidence="7">
    <name type="scientific">Amphimedon queenslandica</name>
    <name type="common">Sponge</name>
    <dbReference type="NCBI Taxonomy" id="400682"/>
    <lineage>
        <taxon>Eukaryota</taxon>
        <taxon>Metazoa</taxon>
        <taxon>Porifera</taxon>
        <taxon>Demospongiae</taxon>
        <taxon>Heteroscleromorpha</taxon>
        <taxon>Haplosclerida</taxon>
        <taxon>Niphatidae</taxon>
        <taxon>Amphimedon</taxon>
    </lineage>
</organism>
<dbReference type="KEGG" id="aqu:109580239"/>
<dbReference type="InParanoid" id="A0A1X7VHK0"/>
<evidence type="ECO:0000256" key="1">
    <source>
        <dbReference type="ARBA" id="ARBA00011494"/>
    </source>
</evidence>
<keyword evidence="6" id="KW-1133">Transmembrane helix</keyword>
<dbReference type="EnsemblMetazoa" id="Aqu2.1.39790_001">
    <property type="protein sequence ID" value="Aqu2.1.39790_001"/>
    <property type="gene ID" value="Aqu2.1.39790"/>
</dbReference>
<protein>
    <recommendedName>
        <fullName evidence="2">Peroxisomal biogenesis factor 3</fullName>
    </recommendedName>
    <alternativeName>
        <fullName evidence="5">Peroxisomal assembly protein PEX3</fullName>
    </alternativeName>
</protein>
<comment type="function">
    <text evidence="4">Involved in peroxisome biosynthesis and integrity. Assembles membrane vesicles before the matrix proteins are translocated. As a docking factor for PEX19, is necessary for the import of peroxisomal membrane proteins in the peroxisomes.</text>
</comment>
<proteinExistence type="predicted"/>
<gene>
    <name evidence="7" type="primary">109580239</name>
</gene>
<reference evidence="7" key="2">
    <citation type="submission" date="2017-05" db="UniProtKB">
        <authorList>
            <consortium name="EnsemblMetazoa"/>
        </authorList>
    </citation>
    <scope>IDENTIFICATION</scope>
</reference>
<keyword evidence="8" id="KW-1185">Reference proteome</keyword>
<evidence type="ECO:0000313" key="7">
    <source>
        <dbReference type="EnsemblMetazoa" id="Aqu2.1.39790_001"/>
    </source>
</evidence>
<dbReference type="InterPro" id="IPR006966">
    <property type="entry name" value="Peroxin-3"/>
</dbReference>
<accession>A0A1X7VHK0</accession>
<dbReference type="Proteomes" id="UP000007879">
    <property type="component" value="Unassembled WGS sequence"/>
</dbReference>
<evidence type="ECO:0000256" key="4">
    <source>
        <dbReference type="ARBA" id="ARBA00025338"/>
    </source>
</evidence>
<dbReference type="GO" id="GO:0030674">
    <property type="term" value="F:protein-macromolecule adaptor activity"/>
    <property type="evidence" value="ECO:0007669"/>
    <property type="project" value="TreeGrafter"/>
</dbReference>
<dbReference type="STRING" id="400682.A0A1X7VHK0"/>